<dbReference type="GO" id="GO:0005524">
    <property type="term" value="F:ATP binding"/>
    <property type="evidence" value="ECO:0007669"/>
    <property type="project" value="UniProtKB-UniRule"/>
</dbReference>
<name>A2FBT5_TRIV3</name>
<dbReference type="KEGG" id="tva:4755421"/>
<dbReference type="InParanoid" id="A2FBT5"/>
<feature type="domain" description="Protein kinase" evidence="7">
    <location>
        <begin position="13"/>
        <end position="265"/>
    </location>
</feature>
<dbReference type="Gene3D" id="1.10.510.10">
    <property type="entry name" value="Transferase(Phosphotransferase) domain 1"/>
    <property type="match status" value="1"/>
</dbReference>
<dbReference type="SMR" id="A2FBT5"/>
<evidence type="ECO:0000256" key="2">
    <source>
        <dbReference type="ARBA" id="ARBA00022679"/>
    </source>
</evidence>
<evidence type="ECO:0000313" key="9">
    <source>
        <dbReference type="Proteomes" id="UP000001542"/>
    </source>
</evidence>
<reference evidence="8" key="1">
    <citation type="submission" date="2006-10" db="EMBL/GenBank/DDBJ databases">
        <authorList>
            <person name="Amadeo P."/>
            <person name="Zhao Q."/>
            <person name="Wortman J."/>
            <person name="Fraser-Liggett C."/>
            <person name="Carlton J."/>
        </authorList>
    </citation>
    <scope>NUCLEOTIDE SEQUENCE</scope>
    <source>
        <strain evidence="8">G3</strain>
    </source>
</reference>
<proteinExistence type="predicted"/>
<dbReference type="InterPro" id="IPR000719">
    <property type="entry name" value="Prot_kinase_dom"/>
</dbReference>
<reference evidence="8" key="2">
    <citation type="journal article" date="2007" name="Science">
        <title>Draft genome sequence of the sexually transmitted pathogen Trichomonas vaginalis.</title>
        <authorList>
            <person name="Carlton J.M."/>
            <person name="Hirt R.P."/>
            <person name="Silva J.C."/>
            <person name="Delcher A.L."/>
            <person name="Schatz M."/>
            <person name="Zhao Q."/>
            <person name="Wortman J.R."/>
            <person name="Bidwell S.L."/>
            <person name="Alsmark U.C.M."/>
            <person name="Besteiro S."/>
            <person name="Sicheritz-Ponten T."/>
            <person name="Noel C.J."/>
            <person name="Dacks J.B."/>
            <person name="Foster P.G."/>
            <person name="Simillion C."/>
            <person name="Van de Peer Y."/>
            <person name="Miranda-Saavedra D."/>
            <person name="Barton G.J."/>
            <person name="Westrop G.D."/>
            <person name="Mueller S."/>
            <person name="Dessi D."/>
            <person name="Fiori P.L."/>
            <person name="Ren Q."/>
            <person name="Paulsen I."/>
            <person name="Zhang H."/>
            <person name="Bastida-Corcuera F.D."/>
            <person name="Simoes-Barbosa A."/>
            <person name="Brown M.T."/>
            <person name="Hayes R.D."/>
            <person name="Mukherjee M."/>
            <person name="Okumura C.Y."/>
            <person name="Schneider R."/>
            <person name="Smith A.J."/>
            <person name="Vanacova S."/>
            <person name="Villalvazo M."/>
            <person name="Haas B.J."/>
            <person name="Pertea M."/>
            <person name="Feldblyum T.V."/>
            <person name="Utterback T.R."/>
            <person name="Shu C.L."/>
            <person name="Osoegawa K."/>
            <person name="de Jong P.J."/>
            <person name="Hrdy I."/>
            <person name="Horvathova L."/>
            <person name="Zubacova Z."/>
            <person name="Dolezal P."/>
            <person name="Malik S.B."/>
            <person name="Logsdon J.M. Jr."/>
            <person name="Henze K."/>
            <person name="Gupta A."/>
            <person name="Wang C.C."/>
            <person name="Dunne R.L."/>
            <person name="Upcroft J.A."/>
            <person name="Upcroft P."/>
            <person name="White O."/>
            <person name="Salzberg S.L."/>
            <person name="Tang P."/>
            <person name="Chiu C.-H."/>
            <person name="Lee Y.-S."/>
            <person name="Embley T.M."/>
            <person name="Coombs G.H."/>
            <person name="Mottram J.C."/>
            <person name="Tachezy J."/>
            <person name="Fraser-Liggett C.M."/>
            <person name="Johnson P.J."/>
        </authorList>
    </citation>
    <scope>NUCLEOTIDE SEQUENCE [LARGE SCALE GENOMIC DNA]</scope>
    <source>
        <strain evidence="8">G3</strain>
    </source>
</reference>
<dbReference type="OMA" id="ANDSCHI"/>
<keyword evidence="2" id="KW-0808">Transferase</keyword>
<keyword evidence="1" id="KW-0723">Serine/threonine-protein kinase</keyword>
<evidence type="ECO:0000256" key="4">
    <source>
        <dbReference type="ARBA" id="ARBA00022777"/>
    </source>
</evidence>
<dbReference type="Proteomes" id="UP000001542">
    <property type="component" value="Unassembled WGS sequence"/>
</dbReference>
<dbReference type="InterPro" id="IPR017441">
    <property type="entry name" value="Protein_kinase_ATP_BS"/>
</dbReference>
<keyword evidence="9" id="KW-1185">Reference proteome</keyword>
<dbReference type="Pfam" id="PF00069">
    <property type="entry name" value="Pkinase"/>
    <property type="match status" value="1"/>
</dbReference>
<dbReference type="PROSITE" id="PS00107">
    <property type="entry name" value="PROTEIN_KINASE_ATP"/>
    <property type="match status" value="1"/>
</dbReference>
<dbReference type="EMBL" id="DS113707">
    <property type="protein sequence ID" value="EAX97635.1"/>
    <property type="molecule type" value="Genomic_DNA"/>
</dbReference>
<evidence type="ECO:0000256" key="6">
    <source>
        <dbReference type="PROSITE-ProRule" id="PRU10141"/>
    </source>
</evidence>
<organism evidence="8 9">
    <name type="scientific">Trichomonas vaginalis (strain ATCC PRA-98 / G3)</name>
    <dbReference type="NCBI Taxonomy" id="412133"/>
    <lineage>
        <taxon>Eukaryota</taxon>
        <taxon>Metamonada</taxon>
        <taxon>Parabasalia</taxon>
        <taxon>Trichomonadida</taxon>
        <taxon>Trichomonadidae</taxon>
        <taxon>Trichomonas</taxon>
    </lineage>
</organism>
<dbReference type="AlphaFoldDB" id="A2FBT5"/>
<dbReference type="PROSITE" id="PS50011">
    <property type="entry name" value="PROTEIN_KINASE_DOM"/>
    <property type="match status" value="1"/>
</dbReference>
<sequence>MEGFTIPEQIGKYKIVQILGRGSFAVIALGVDEKTDQNVAIKIFDRKSFKEKGFMKYLDMELRLSERLNHPCLPKFYGTLYEKDFICLLMEYLPNGNLIDLLNSGKHLPFSERIDICFKILEGLNYLHERGISHRDLKPENIAFDDKFNPKIIDLGLAAEYSDYLLTYCGTPTCMAPEILCHKCYDGMKADIWSFGVTAHILMTQNFPFDLVSIAKYIKQVKSGTLEIKNTCFGILGKIIEKCLVMDPSKRPSAKDLIDHLKDFISRMQPSKPQSCMICTSKIHYNDENPYSARRQAFQSNHSLVLSELLQF</sequence>
<gene>
    <name evidence="8" type="ORF">TVAG_382590</name>
</gene>
<evidence type="ECO:0000313" key="8">
    <source>
        <dbReference type="EMBL" id="EAX97635.1"/>
    </source>
</evidence>
<evidence type="ECO:0000259" key="7">
    <source>
        <dbReference type="PROSITE" id="PS50011"/>
    </source>
</evidence>
<dbReference type="eggNOG" id="KOG0583">
    <property type="taxonomic scope" value="Eukaryota"/>
</dbReference>
<dbReference type="SUPFAM" id="SSF56112">
    <property type="entry name" value="Protein kinase-like (PK-like)"/>
    <property type="match status" value="1"/>
</dbReference>
<dbReference type="RefSeq" id="XP_001310565.1">
    <property type="nucleotide sequence ID" value="XM_001310564.1"/>
</dbReference>
<evidence type="ECO:0000256" key="5">
    <source>
        <dbReference type="ARBA" id="ARBA00022840"/>
    </source>
</evidence>
<dbReference type="STRING" id="5722.A2FBT5"/>
<evidence type="ECO:0000256" key="3">
    <source>
        <dbReference type="ARBA" id="ARBA00022741"/>
    </source>
</evidence>
<dbReference type="OrthoDB" id="8693905at2759"/>
<dbReference type="VEuPathDB" id="TrichDB:TVAG_382590"/>
<dbReference type="PANTHER" id="PTHR24345">
    <property type="entry name" value="SERINE/THREONINE-PROTEIN KINASE PLK"/>
    <property type="match status" value="1"/>
</dbReference>
<dbReference type="InterPro" id="IPR011009">
    <property type="entry name" value="Kinase-like_dom_sf"/>
</dbReference>
<keyword evidence="4 8" id="KW-0418">Kinase</keyword>
<evidence type="ECO:0000256" key="1">
    <source>
        <dbReference type="ARBA" id="ARBA00022527"/>
    </source>
</evidence>
<dbReference type="SMART" id="SM00220">
    <property type="entry name" value="S_TKc"/>
    <property type="match status" value="1"/>
</dbReference>
<protein>
    <submittedName>
        <fullName evidence="8">CAMK family protein kinase</fullName>
    </submittedName>
</protein>
<accession>A2FBT5</accession>
<dbReference type="VEuPathDB" id="TrichDB:TVAGG3_0643230"/>
<dbReference type="PANTHER" id="PTHR24345:SF91">
    <property type="entry name" value="SERINE_THREONINE-PROTEIN KINASE PLK4"/>
    <property type="match status" value="1"/>
</dbReference>
<dbReference type="GO" id="GO:0004674">
    <property type="term" value="F:protein serine/threonine kinase activity"/>
    <property type="evidence" value="ECO:0000318"/>
    <property type="project" value="GO_Central"/>
</dbReference>
<keyword evidence="5 6" id="KW-0067">ATP-binding</keyword>
<dbReference type="FunFam" id="1.10.510.10:FF:000578">
    <property type="entry name" value="CAMK family protein kinase"/>
    <property type="match status" value="1"/>
</dbReference>
<feature type="binding site" evidence="6">
    <location>
        <position position="42"/>
    </location>
    <ligand>
        <name>ATP</name>
        <dbReference type="ChEBI" id="CHEBI:30616"/>
    </ligand>
</feature>
<keyword evidence="3 6" id="KW-0547">Nucleotide-binding</keyword>